<reference evidence="3 5" key="1">
    <citation type="submission" date="2019-07" db="EMBL/GenBank/DDBJ databases">
        <authorList>
            <person name="Qu J.-H."/>
        </authorList>
    </citation>
    <scope>NUCLEOTIDE SEQUENCE [LARGE SCALE GENOMIC DNA]</scope>
    <source>
        <strain evidence="3 5">MDT1-10-3</strain>
    </source>
</reference>
<feature type="signal peptide" evidence="1">
    <location>
        <begin position="1"/>
        <end position="27"/>
    </location>
</feature>
<sequence length="355" mass="38961">MRKKQYSLLGLLSFLLLAGGLHLPAQAQEKEKAQAGAPKKAKVKIFRQEGDTYYVLDTTLTIPAGTSMGKALEKLQADSASFKKLGAKPLSPVRISAGKLGEVIKVVPSQGRDSLRTMVFRLAAPDSVFSRNKEIRVYGATTLGGDSLRRTRVRAFTLRGNPTVVHRAITIDSLVNPRIFRIDSTFSLSGDSLLGRETIRVLKEEGTEGITIRRLRKKDTGEVIEPGDYDVVKLRRGDNTRIILLQEAKATINSGEKQAAKGRKKKEAQKAAKLELRFFPNPTSGPVTYSFTSPKKAKAQVRVVDNLGKTVHQEDLGTVEGTYFRELNLTRLGKGTYTIQVIVGKTTQAGKVVVQ</sequence>
<reference evidence="3 5" key="2">
    <citation type="submission" date="2019-09" db="EMBL/GenBank/DDBJ databases">
        <title>A bacterium isolated from glacier soil.</title>
        <authorList>
            <person name="Liu Q."/>
        </authorList>
    </citation>
    <scope>NUCLEOTIDE SEQUENCE [LARGE SCALE GENOMIC DNA]</scope>
    <source>
        <strain evidence="3 5">MDT1-10-3</strain>
    </source>
</reference>
<gene>
    <name evidence="4" type="ORF">ACD591_04050</name>
    <name evidence="3" type="ORF">FOE74_10120</name>
</gene>
<keyword evidence="1" id="KW-0732">Signal</keyword>
<dbReference type="AlphaFoldDB" id="A0A5M8QHT2"/>
<evidence type="ECO:0000256" key="1">
    <source>
        <dbReference type="SAM" id="SignalP"/>
    </source>
</evidence>
<evidence type="ECO:0000313" key="3">
    <source>
        <dbReference type="EMBL" id="KAA6434534.1"/>
    </source>
</evidence>
<evidence type="ECO:0000313" key="4">
    <source>
        <dbReference type="EMBL" id="MFA1770452.1"/>
    </source>
</evidence>
<dbReference type="Proteomes" id="UP000323866">
    <property type="component" value="Unassembled WGS sequence"/>
</dbReference>
<evidence type="ECO:0000313" key="6">
    <source>
        <dbReference type="Proteomes" id="UP001570846"/>
    </source>
</evidence>
<evidence type="ECO:0000259" key="2">
    <source>
        <dbReference type="Pfam" id="PF18962"/>
    </source>
</evidence>
<dbReference type="EMBL" id="VKKZ01000020">
    <property type="protein sequence ID" value="KAA6434534.1"/>
    <property type="molecule type" value="Genomic_DNA"/>
</dbReference>
<protein>
    <submittedName>
        <fullName evidence="3">T9SS type A sorting domain-containing protein</fullName>
    </submittedName>
</protein>
<reference evidence="4 6" key="3">
    <citation type="submission" date="2024-08" db="EMBL/GenBank/DDBJ databases">
        <authorList>
            <person name="Wei W."/>
        </authorList>
    </citation>
    <scope>NUCLEOTIDE SEQUENCE [LARGE SCALE GENOMIC DNA]</scope>
    <source>
        <strain evidence="4 6">XU2</strain>
    </source>
</reference>
<evidence type="ECO:0000313" key="5">
    <source>
        <dbReference type="Proteomes" id="UP000323866"/>
    </source>
</evidence>
<comment type="caution">
    <text evidence="3">The sequence shown here is derived from an EMBL/GenBank/DDBJ whole genome shotgun (WGS) entry which is preliminary data.</text>
</comment>
<dbReference type="Pfam" id="PF18962">
    <property type="entry name" value="Por_Secre_tail"/>
    <property type="match status" value="1"/>
</dbReference>
<keyword evidence="6" id="KW-1185">Reference proteome</keyword>
<feature type="domain" description="Secretion system C-terminal sorting" evidence="2">
    <location>
        <begin position="279"/>
        <end position="354"/>
    </location>
</feature>
<dbReference type="EMBL" id="JBGOGF010000002">
    <property type="protein sequence ID" value="MFA1770452.1"/>
    <property type="molecule type" value="Genomic_DNA"/>
</dbReference>
<dbReference type="RefSeq" id="WP_149098477.1">
    <property type="nucleotide sequence ID" value="NZ_BMMG01000003.1"/>
</dbReference>
<organism evidence="3 5">
    <name type="scientific">Rufibacter glacialis</name>
    <dbReference type="NCBI Taxonomy" id="1259555"/>
    <lineage>
        <taxon>Bacteria</taxon>
        <taxon>Pseudomonadati</taxon>
        <taxon>Bacteroidota</taxon>
        <taxon>Cytophagia</taxon>
        <taxon>Cytophagales</taxon>
        <taxon>Hymenobacteraceae</taxon>
        <taxon>Rufibacter</taxon>
    </lineage>
</organism>
<dbReference type="NCBIfam" id="TIGR04183">
    <property type="entry name" value="Por_Secre_tail"/>
    <property type="match status" value="1"/>
</dbReference>
<name>A0A5M8QHT2_9BACT</name>
<dbReference type="InterPro" id="IPR026444">
    <property type="entry name" value="Secre_tail"/>
</dbReference>
<feature type="chain" id="PRO_5024424176" evidence="1">
    <location>
        <begin position="28"/>
        <end position="355"/>
    </location>
</feature>
<accession>A0A5M8QHT2</accession>
<dbReference type="Proteomes" id="UP001570846">
    <property type="component" value="Unassembled WGS sequence"/>
</dbReference>
<dbReference type="OrthoDB" id="979598at2"/>
<proteinExistence type="predicted"/>